<accession>A0A815XBU9</accession>
<feature type="compositionally biased region" description="Low complexity" evidence="1">
    <location>
        <begin position="116"/>
        <end position="133"/>
    </location>
</feature>
<sequence length="192" mass="21240">MTKRTTADGLFQYNESSRKRFPLHSESNLDSDSSSTSIESVMKNTTHIGRNGELKPLRSILKSSSSSISKDSTTFKTDVYDNMTDNLTKSTNHISSTDKSYKYDTKLDRTNRKQNSSSEESSTSEESQQIKSSDNNNINTNTESIVKTKLAKNDSNGQQSESSTSVSRSTTDTSNDENQAIPLGTIDNLHNS</sequence>
<name>A0A815XBU9_9BILA</name>
<feature type="compositionally biased region" description="Basic and acidic residues" evidence="1">
    <location>
        <begin position="99"/>
        <end position="111"/>
    </location>
</feature>
<dbReference type="AlphaFoldDB" id="A0A815XBU9"/>
<gene>
    <name evidence="2" type="ORF">JYZ213_LOCUS46572</name>
</gene>
<feature type="non-terminal residue" evidence="2">
    <location>
        <position position="192"/>
    </location>
</feature>
<proteinExistence type="predicted"/>
<feature type="compositionally biased region" description="Low complexity" evidence="1">
    <location>
        <begin position="59"/>
        <end position="72"/>
    </location>
</feature>
<evidence type="ECO:0000313" key="2">
    <source>
        <dbReference type="EMBL" id="CAF1555520.1"/>
    </source>
</evidence>
<feature type="compositionally biased region" description="Low complexity" evidence="1">
    <location>
        <begin position="160"/>
        <end position="173"/>
    </location>
</feature>
<dbReference type="EMBL" id="CAJNOG010005898">
    <property type="protein sequence ID" value="CAF1555520.1"/>
    <property type="molecule type" value="Genomic_DNA"/>
</dbReference>
<feature type="compositionally biased region" description="Low complexity" evidence="1">
    <location>
        <begin position="25"/>
        <end position="40"/>
    </location>
</feature>
<feature type="compositionally biased region" description="Polar residues" evidence="1">
    <location>
        <begin position="83"/>
        <end position="98"/>
    </location>
</feature>
<evidence type="ECO:0000313" key="3">
    <source>
        <dbReference type="Proteomes" id="UP000663845"/>
    </source>
</evidence>
<dbReference type="Proteomes" id="UP000663845">
    <property type="component" value="Unassembled WGS sequence"/>
</dbReference>
<reference evidence="2" key="1">
    <citation type="submission" date="2021-02" db="EMBL/GenBank/DDBJ databases">
        <authorList>
            <person name="Nowell W R."/>
        </authorList>
    </citation>
    <scope>NUCLEOTIDE SEQUENCE</scope>
</reference>
<comment type="caution">
    <text evidence="2">The sequence shown here is derived from an EMBL/GenBank/DDBJ whole genome shotgun (WGS) entry which is preliminary data.</text>
</comment>
<evidence type="ECO:0000256" key="1">
    <source>
        <dbReference type="SAM" id="MobiDB-lite"/>
    </source>
</evidence>
<feature type="compositionally biased region" description="Polar residues" evidence="1">
    <location>
        <begin position="134"/>
        <end position="145"/>
    </location>
</feature>
<organism evidence="2 3">
    <name type="scientific">Adineta steineri</name>
    <dbReference type="NCBI Taxonomy" id="433720"/>
    <lineage>
        <taxon>Eukaryota</taxon>
        <taxon>Metazoa</taxon>
        <taxon>Spiralia</taxon>
        <taxon>Gnathifera</taxon>
        <taxon>Rotifera</taxon>
        <taxon>Eurotatoria</taxon>
        <taxon>Bdelloidea</taxon>
        <taxon>Adinetida</taxon>
        <taxon>Adinetidae</taxon>
        <taxon>Adineta</taxon>
    </lineage>
</organism>
<feature type="region of interest" description="Disordered" evidence="1">
    <location>
        <begin position="1"/>
        <end position="192"/>
    </location>
</feature>
<protein>
    <submittedName>
        <fullName evidence="2">Uncharacterized protein</fullName>
    </submittedName>
</protein>